<reference evidence="5 6" key="1">
    <citation type="journal article" date="2012" name="BMC Genomics">
        <title>Comparative genomics of the white-rot fungi, Phanerochaete carnosa and P. chrysosporium, to elucidate the genetic basis of the distinct wood types they colonize.</title>
        <authorList>
            <person name="Suzuki H."/>
            <person name="MacDonald J."/>
            <person name="Syed K."/>
            <person name="Salamov A."/>
            <person name="Hori C."/>
            <person name="Aerts A."/>
            <person name="Henrissat B."/>
            <person name="Wiebenga A."/>
            <person name="vanKuyk P.A."/>
            <person name="Barry K."/>
            <person name="Lindquist E."/>
            <person name="LaButti K."/>
            <person name="Lapidus A."/>
            <person name="Lucas S."/>
            <person name="Coutinho P."/>
            <person name="Gong Y."/>
            <person name="Samejima M."/>
            <person name="Mahadevan R."/>
            <person name="Abou-Zaid M."/>
            <person name="de Vries R.P."/>
            <person name="Igarashi K."/>
            <person name="Yadav J.S."/>
            <person name="Grigoriev I.V."/>
            <person name="Master E.R."/>
        </authorList>
    </citation>
    <scope>NUCLEOTIDE SEQUENCE [LARGE SCALE GENOMIC DNA]</scope>
    <source>
        <strain evidence="5 6">HHB-10118-sp</strain>
    </source>
</reference>
<evidence type="ECO:0000256" key="4">
    <source>
        <dbReference type="ARBA" id="ARBA00022737"/>
    </source>
</evidence>
<keyword evidence="2" id="KW-0637">Prenyltransferase</keyword>
<keyword evidence="6" id="KW-1185">Reference proteome</keyword>
<gene>
    <name evidence="5" type="ORF">PHACADRAFT_259811</name>
</gene>
<keyword evidence="3" id="KW-0808">Transferase</keyword>
<dbReference type="SUPFAM" id="SSF48439">
    <property type="entry name" value="Protein prenylyltransferase"/>
    <property type="match status" value="1"/>
</dbReference>
<protein>
    <recommendedName>
        <fullName evidence="7">Protein prenyltransferase alpha subunit repeat-containing protein 1</fullName>
    </recommendedName>
</protein>
<organism evidence="5 6">
    <name type="scientific">Phanerochaete carnosa (strain HHB-10118-sp)</name>
    <name type="common">White-rot fungus</name>
    <name type="synonym">Peniophora carnosa</name>
    <dbReference type="NCBI Taxonomy" id="650164"/>
    <lineage>
        <taxon>Eukaryota</taxon>
        <taxon>Fungi</taxon>
        <taxon>Dikarya</taxon>
        <taxon>Basidiomycota</taxon>
        <taxon>Agaricomycotina</taxon>
        <taxon>Agaricomycetes</taxon>
        <taxon>Polyporales</taxon>
        <taxon>Phanerochaetaceae</taxon>
        <taxon>Phanerochaete</taxon>
    </lineage>
</organism>
<comment type="similarity">
    <text evidence="1">Belongs to the protein prenyltransferase subunit alpha family.</text>
</comment>
<dbReference type="GeneID" id="18917535"/>
<dbReference type="KEGG" id="pco:PHACADRAFT_259811"/>
<dbReference type="PROSITE" id="PS51147">
    <property type="entry name" value="PFTA"/>
    <property type="match status" value="1"/>
</dbReference>
<accession>K5W3D4</accession>
<evidence type="ECO:0000256" key="3">
    <source>
        <dbReference type="ARBA" id="ARBA00022679"/>
    </source>
</evidence>
<evidence type="ECO:0000313" key="6">
    <source>
        <dbReference type="Proteomes" id="UP000008370"/>
    </source>
</evidence>
<dbReference type="GO" id="GO:0005737">
    <property type="term" value="C:cytoplasm"/>
    <property type="evidence" value="ECO:0007669"/>
    <property type="project" value="TreeGrafter"/>
</dbReference>
<dbReference type="EMBL" id="JH930474">
    <property type="protein sequence ID" value="EKM53429.1"/>
    <property type="molecule type" value="Genomic_DNA"/>
</dbReference>
<keyword evidence="4" id="KW-0677">Repeat</keyword>
<dbReference type="RefSeq" id="XP_007398121.1">
    <property type="nucleotide sequence ID" value="XM_007398059.1"/>
</dbReference>
<dbReference type="PANTHER" id="PTHR11129:SF3">
    <property type="entry name" value="PROTEIN PRENYLTRANSFERASE ALPHA SUBUNIT REPEAT-CONTAINING PROTEIN 1"/>
    <property type="match status" value="1"/>
</dbReference>
<dbReference type="GO" id="GO:0008318">
    <property type="term" value="F:protein prenyltransferase activity"/>
    <property type="evidence" value="ECO:0007669"/>
    <property type="project" value="InterPro"/>
</dbReference>
<dbReference type="AlphaFoldDB" id="K5W3D4"/>
<evidence type="ECO:0008006" key="7">
    <source>
        <dbReference type="Google" id="ProtNLM"/>
    </source>
</evidence>
<dbReference type="InParanoid" id="K5W3D4"/>
<dbReference type="Pfam" id="PF01239">
    <property type="entry name" value="PPTA"/>
    <property type="match status" value="2"/>
</dbReference>
<sequence length="307" mass="34920">MEGNLGIPQKSLYKAYLEAAPAFNQARLLLRSIPHSIDVNLAATIVRTTAVLLVANPGHHSAWNARKRTAESGHLDLERELLFTRALLTVRECAKHSLLWHHRRWLLQHLCRRRAVSSNIPSNSRESIRDEDSLRHLAISPSQLRAEFDACTLAATTYERNYFAWTHRAQCLDALMSLLQGEKDCGYLDLPLEEMVNVSLWIDRHVSDYTAMQYHCRLVLLIRAAEMPPPTTLQSVYTHAKSLVEAFPEHESLWCYLRSAARVEDVSESEIRLVAEMLLQTQVEADPASQASLRHAKGCLDWLGRHS</sequence>
<dbReference type="HOGENOM" id="CLU_066043_0_0_1"/>
<dbReference type="Proteomes" id="UP000008370">
    <property type="component" value="Unassembled WGS sequence"/>
</dbReference>
<dbReference type="InterPro" id="IPR002088">
    <property type="entry name" value="Prenyl_trans_a"/>
</dbReference>
<evidence type="ECO:0000256" key="1">
    <source>
        <dbReference type="ARBA" id="ARBA00006734"/>
    </source>
</evidence>
<dbReference type="OrthoDB" id="1924260at2759"/>
<dbReference type="PANTHER" id="PTHR11129">
    <property type="entry name" value="PROTEIN FARNESYLTRANSFERASE ALPHA SUBUNIT/RAB GERANYLGERANYL TRANSFERASE ALPHA SUBUNIT"/>
    <property type="match status" value="1"/>
</dbReference>
<proteinExistence type="inferred from homology"/>
<evidence type="ECO:0000256" key="2">
    <source>
        <dbReference type="ARBA" id="ARBA00022602"/>
    </source>
</evidence>
<name>K5W3D4_PHACS</name>
<dbReference type="Gene3D" id="1.25.40.120">
    <property type="entry name" value="Protein prenylyltransferase"/>
    <property type="match status" value="1"/>
</dbReference>
<evidence type="ECO:0000313" key="5">
    <source>
        <dbReference type="EMBL" id="EKM53429.1"/>
    </source>
</evidence>